<evidence type="ECO:0000313" key="2">
    <source>
        <dbReference type="EMBL" id="KJA23244.1"/>
    </source>
</evidence>
<dbReference type="AlphaFoldDB" id="A0A0D2NWV2"/>
<proteinExistence type="predicted"/>
<sequence length="132" mass="13526">MSMGNRKEKEGHGEGERGEAEHLPSLAFPTLAVSRPLAPAGGKPSVRDATNIDWAARLGALIASAAAEGSEVQGGEGGQVEVAHKGQTGANEFLHDADPRSCVTSLLAPWLCAVIAAAAANDSPSFLRDAIN</sequence>
<protein>
    <submittedName>
        <fullName evidence="2">Uncharacterized protein</fullName>
    </submittedName>
</protein>
<name>A0A0D2NWV2_HYPSF</name>
<dbReference type="EMBL" id="KN817544">
    <property type="protein sequence ID" value="KJA23244.1"/>
    <property type="molecule type" value="Genomic_DNA"/>
</dbReference>
<feature type="compositionally biased region" description="Basic and acidic residues" evidence="1">
    <location>
        <begin position="1"/>
        <end position="22"/>
    </location>
</feature>
<dbReference type="Proteomes" id="UP000054270">
    <property type="component" value="Unassembled WGS sequence"/>
</dbReference>
<accession>A0A0D2NWV2</accession>
<gene>
    <name evidence="2" type="ORF">HYPSUDRAFT_201540</name>
</gene>
<organism evidence="2 3">
    <name type="scientific">Hypholoma sublateritium (strain FD-334 SS-4)</name>
    <dbReference type="NCBI Taxonomy" id="945553"/>
    <lineage>
        <taxon>Eukaryota</taxon>
        <taxon>Fungi</taxon>
        <taxon>Dikarya</taxon>
        <taxon>Basidiomycota</taxon>
        <taxon>Agaricomycotina</taxon>
        <taxon>Agaricomycetes</taxon>
        <taxon>Agaricomycetidae</taxon>
        <taxon>Agaricales</taxon>
        <taxon>Agaricineae</taxon>
        <taxon>Strophariaceae</taxon>
        <taxon>Hypholoma</taxon>
    </lineage>
</organism>
<reference evidence="3" key="1">
    <citation type="submission" date="2014-04" db="EMBL/GenBank/DDBJ databases">
        <title>Evolutionary Origins and Diversification of the Mycorrhizal Mutualists.</title>
        <authorList>
            <consortium name="DOE Joint Genome Institute"/>
            <consortium name="Mycorrhizal Genomics Consortium"/>
            <person name="Kohler A."/>
            <person name="Kuo A."/>
            <person name="Nagy L.G."/>
            <person name="Floudas D."/>
            <person name="Copeland A."/>
            <person name="Barry K.W."/>
            <person name="Cichocki N."/>
            <person name="Veneault-Fourrey C."/>
            <person name="LaButti K."/>
            <person name="Lindquist E.A."/>
            <person name="Lipzen A."/>
            <person name="Lundell T."/>
            <person name="Morin E."/>
            <person name="Murat C."/>
            <person name="Riley R."/>
            <person name="Ohm R."/>
            <person name="Sun H."/>
            <person name="Tunlid A."/>
            <person name="Henrissat B."/>
            <person name="Grigoriev I.V."/>
            <person name="Hibbett D.S."/>
            <person name="Martin F."/>
        </authorList>
    </citation>
    <scope>NUCLEOTIDE SEQUENCE [LARGE SCALE GENOMIC DNA]</scope>
    <source>
        <strain evidence="3">FD-334 SS-4</strain>
    </source>
</reference>
<evidence type="ECO:0000256" key="1">
    <source>
        <dbReference type="SAM" id="MobiDB-lite"/>
    </source>
</evidence>
<keyword evidence="3" id="KW-1185">Reference proteome</keyword>
<evidence type="ECO:0000313" key="3">
    <source>
        <dbReference type="Proteomes" id="UP000054270"/>
    </source>
</evidence>
<feature type="region of interest" description="Disordered" evidence="1">
    <location>
        <begin position="1"/>
        <end position="25"/>
    </location>
</feature>